<reference evidence="2" key="1">
    <citation type="submission" date="2019-01" db="EMBL/GenBank/DDBJ databases">
        <title>Anaerobic oxidation of ethane by archaea from a marine hydrocarbon seep.</title>
        <authorList>
            <person name="Musat F."/>
        </authorList>
    </citation>
    <scope>NUCLEOTIDE SEQUENCE [LARGE SCALE GENOMIC DNA]</scope>
</reference>
<protein>
    <submittedName>
        <fullName evidence="1">Uncharacterized protein</fullName>
    </submittedName>
</protein>
<dbReference type="AlphaFoldDB" id="A0A8B3RZV6"/>
<comment type="caution">
    <text evidence="1">The sequence shown here is derived from an EMBL/GenBank/DDBJ whole genome shotgun (WGS) entry which is preliminary data.</text>
</comment>
<sequence length="113" mass="13149">MELYACLKSVLDDQMVFDYYCLLEKTLQWLDELRDILRISRKTNLKDSSPTDIDLDKIIAKTKGVLVKIRVESSKLGKQYQQIALAINNVFKSHWEELFVPDPIINGKKVSFK</sequence>
<name>A0A8B3RZV6_9EURY</name>
<dbReference type="EMBL" id="RPGO01000033">
    <property type="protein sequence ID" value="RZB29086.1"/>
    <property type="molecule type" value="Genomic_DNA"/>
</dbReference>
<organism evidence="1 2">
    <name type="scientific">Candidatus Argoarchaeum ethanivorans</name>
    <dbReference type="NCBI Taxonomy" id="2608793"/>
    <lineage>
        <taxon>Archaea</taxon>
        <taxon>Methanobacteriati</taxon>
        <taxon>Methanobacteriota</taxon>
        <taxon>Stenosarchaea group</taxon>
        <taxon>Methanomicrobia</taxon>
        <taxon>Methanosarcinales</taxon>
        <taxon>Methanosarcinales incertae sedis</taxon>
        <taxon>GOM Arc I cluster</taxon>
        <taxon>Candidatus Argoarchaeum</taxon>
    </lineage>
</organism>
<proteinExistence type="predicted"/>
<accession>A0A8B3RZV6</accession>
<evidence type="ECO:0000313" key="1">
    <source>
        <dbReference type="EMBL" id="RZB29086.1"/>
    </source>
</evidence>
<dbReference type="Proteomes" id="UP000291831">
    <property type="component" value="Unassembled WGS sequence"/>
</dbReference>
<evidence type="ECO:0000313" key="2">
    <source>
        <dbReference type="Proteomes" id="UP000291831"/>
    </source>
</evidence>
<gene>
    <name evidence="1" type="ORF">AEth_01690</name>
</gene>